<reference evidence="1 2" key="1">
    <citation type="submission" date="2017-06" db="EMBL/GenBank/DDBJ databases">
        <title>Hymenobacter amundsenii sp. nov. isolated from regoliths in Antarctica.</title>
        <authorList>
            <person name="Sedlacek I."/>
            <person name="Kralova S."/>
            <person name="Pantucek R."/>
            <person name="Svec P."/>
            <person name="Holochova P."/>
            <person name="Stankova E."/>
            <person name="Vrbovska V."/>
            <person name="Busse H.-J."/>
        </authorList>
    </citation>
    <scope>NUCLEOTIDE SEQUENCE [LARGE SCALE GENOMIC DNA]</scope>
    <source>
        <strain evidence="1 2">CCM 8682</strain>
    </source>
</reference>
<dbReference type="PANTHER" id="PTHR43685:SF2">
    <property type="entry name" value="GLYCOSYLTRANSFERASE 2-LIKE DOMAIN-CONTAINING PROTEIN"/>
    <property type="match status" value="1"/>
</dbReference>
<dbReference type="OrthoDB" id="9815829at2"/>
<evidence type="ECO:0000313" key="1">
    <source>
        <dbReference type="EMBL" id="OWP63957.1"/>
    </source>
</evidence>
<dbReference type="InterPro" id="IPR029044">
    <property type="entry name" value="Nucleotide-diphossugar_trans"/>
</dbReference>
<protein>
    <submittedName>
        <fullName evidence="1">Uncharacterized protein</fullName>
    </submittedName>
</protein>
<accession>A0A246FMH6</accession>
<sequence length="230" mass="26410">ADDVMLPERLGTQLAYHQAHAEVDASSCHCHYIDEQGRYMGVQRYGGLRTAAEGRQALARGETVLVAFTGLMLSRRVYGRSGGLHNRFWPCDDFEFCNRLLEQGYSLVILEQVLMCYRIHTSAVTTSKPMHVFDVLDYASHCIKQRRVGPAEEEQVSFDAFMAMRQRDAWWVKADRRRYRYAVILHRQAGFSLRTKNYSRFVGELTASMFLSPTYGIASIHKQLTRLSSQ</sequence>
<dbReference type="SUPFAM" id="SSF53448">
    <property type="entry name" value="Nucleotide-diphospho-sugar transferases"/>
    <property type="match status" value="1"/>
</dbReference>
<dbReference type="Gene3D" id="3.90.550.10">
    <property type="entry name" value="Spore Coat Polysaccharide Biosynthesis Protein SpsA, Chain A"/>
    <property type="match status" value="1"/>
</dbReference>
<comment type="caution">
    <text evidence="1">The sequence shown here is derived from an EMBL/GenBank/DDBJ whole genome shotgun (WGS) entry which is preliminary data.</text>
</comment>
<dbReference type="RefSeq" id="WP_133074285.1">
    <property type="nucleotide sequence ID" value="NZ_NIRR01000006.1"/>
</dbReference>
<evidence type="ECO:0000313" key="2">
    <source>
        <dbReference type="Proteomes" id="UP000197277"/>
    </source>
</evidence>
<proteinExistence type="predicted"/>
<dbReference type="AlphaFoldDB" id="A0A246FMH6"/>
<dbReference type="PANTHER" id="PTHR43685">
    <property type="entry name" value="GLYCOSYLTRANSFERASE"/>
    <property type="match status" value="1"/>
</dbReference>
<keyword evidence="2" id="KW-1185">Reference proteome</keyword>
<dbReference type="EMBL" id="NIRR01000006">
    <property type="protein sequence ID" value="OWP63957.1"/>
    <property type="molecule type" value="Genomic_DNA"/>
</dbReference>
<organism evidence="1 2">
    <name type="scientific">Hymenobacter amundsenii</name>
    <dbReference type="NCBI Taxonomy" id="2006685"/>
    <lineage>
        <taxon>Bacteria</taxon>
        <taxon>Pseudomonadati</taxon>
        <taxon>Bacteroidota</taxon>
        <taxon>Cytophagia</taxon>
        <taxon>Cytophagales</taxon>
        <taxon>Hymenobacteraceae</taxon>
        <taxon>Hymenobacter</taxon>
    </lineage>
</organism>
<name>A0A246FMH6_9BACT</name>
<gene>
    <name evidence="1" type="ORF">CDA63_05685</name>
</gene>
<dbReference type="Proteomes" id="UP000197277">
    <property type="component" value="Unassembled WGS sequence"/>
</dbReference>
<feature type="non-terminal residue" evidence="1">
    <location>
        <position position="1"/>
    </location>
</feature>
<dbReference type="InterPro" id="IPR050834">
    <property type="entry name" value="Glycosyltransf_2"/>
</dbReference>